<evidence type="ECO:0000256" key="1">
    <source>
        <dbReference type="SAM" id="MobiDB-lite"/>
    </source>
</evidence>
<protein>
    <submittedName>
        <fullName evidence="3">Uncharacterized protein</fullName>
    </submittedName>
</protein>
<evidence type="ECO:0000313" key="3">
    <source>
        <dbReference type="EMBL" id="QQM67925.1"/>
    </source>
</evidence>
<feature type="compositionally biased region" description="Pro residues" evidence="1">
    <location>
        <begin position="247"/>
        <end position="256"/>
    </location>
</feature>
<gene>
    <name evidence="3" type="ORF">JG540_03425</name>
</gene>
<feature type="compositionally biased region" description="Low complexity" evidence="1">
    <location>
        <begin position="305"/>
        <end position="314"/>
    </location>
</feature>
<dbReference type="PROSITE" id="PS51257">
    <property type="entry name" value="PROKAR_LIPOPROTEIN"/>
    <property type="match status" value="1"/>
</dbReference>
<keyword evidence="2" id="KW-0732">Signal</keyword>
<organism evidence="3 4">
    <name type="scientific">Actinomyces weissii</name>
    <dbReference type="NCBI Taxonomy" id="675090"/>
    <lineage>
        <taxon>Bacteria</taxon>
        <taxon>Bacillati</taxon>
        <taxon>Actinomycetota</taxon>
        <taxon>Actinomycetes</taxon>
        <taxon>Actinomycetales</taxon>
        <taxon>Actinomycetaceae</taxon>
        <taxon>Actinomyces</taxon>
    </lineage>
</organism>
<dbReference type="RefSeq" id="WP_200277259.1">
    <property type="nucleotide sequence ID" value="NZ_CP066802.1"/>
</dbReference>
<evidence type="ECO:0000313" key="4">
    <source>
        <dbReference type="Proteomes" id="UP000595895"/>
    </source>
</evidence>
<dbReference type="AlphaFoldDB" id="A0A7T7MAH1"/>
<feature type="compositionally biased region" description="Gly residues" evidence="1">
    <location>
        <begin position="286"/>
        <end position="298"/>
    </location>
</feature>
<dbReference type="KEGG" id="awe:JG540_03425"/>
<accession>A0A7T7MAH1</accession>
<feature type="compositionally biased region" description="Low complexity" evidence="1">
    <location>
        <begin position="210"/>
        <end position="222"/>
    </location>
</feature>
<evidence type="ECO:0000256" key="2">
    <source>
        <dbReference type="SAM" id="SignalP"/>
    </source>
</evidence>
<feature type="signal peptide" evidence="2">
    <location>
        <begin position="1"/>
        <end position="26"/>
    </location>
</feature>
<name>A0A7T7MAH1_9ACTO</name>
<keyword evidence="4" id="KW-1185">Reference proteome</keyword>
<feature type="chain" id="PRO_5038690327" evidence="2">
    <location>
        <begin position="27"/>
        <end position="314"/>
    </location>
</feature>
<dbReference type="Proteomes" id="UP000595895">
    <property type="component" value="Chromosome"/>
</dbReference>
<reference evidence="3 4" key="1">
    <citation type="submission" date="2020-12" db="EMBL/GenBank/DDBJ databases">
        <authorList>
            <person name="Zhou J."/>
        </authorList>
    </citation>
    <scope>NUCLEOTIDE SEQUENCE [LARGE SCALE GENOMIC DNA]</scope>
    <source>
        <strain evidence="3 4">CCUG 61299</strain>
    </source>
</reference>
<feature type="compositionally biased region" description="Gly residues" evidence="1">
    <location>
        <begin position="188"/>
        <end position="209"/>
    </location>
</feature>
<feature type="compositionally biased region" description="Gly residues" evidence="1">
    <location>
        <begin position="223"/>
        <end position="237"/>
    </location>
</feature>
<feature type="region of interest" description="Disordered" evidence="1">
    <location>
        <begin position="156"/>
        <end position="314"/>
    </location>
</feature>
<sequence>MRVNQRLLLRNSLAVIAAGAICASLAACGSTATAAKVPMTDAEIKDFLLQSDSVAMVVDNAGYAAVVAAASAQREALTKARGAEVDSTDITQVKADGEVTLSGLRARIDALAGRTLADEDSRIQAALNKVTAALKGSDKKAITDALASLNETVTSVEKAVSQRDNPGSGDGTGSGTTVEEPRDDTETGGNGNSRGGQAGGGNAGAGTDTGGDNSNRAPNGGQVAPGGGQQAPGGGNNQGNSPLEPGGQPPAEPAPNQPGGGGDGEPPAQQNPGGNHPPVAPPNPGGDQGGGGDVGGGPAVPNPQPGDGDAPQQP</sequence>
<dbReference type="EMBL" id="CP066802">
    <property type="protein sequence ID" value="QQM67925.1"/>
    <property type="molecule type" value="Genomic_DNA"/>
</dbReference>
<proteinExistence type="predicted"/>